<gene>
    <name evidence="1" type="ORF">H2198_000883</name>
</gene>
<name>A0ACC3AJ83_9EURO</name>
<proteinExistence type="predicted"/>
<organism evidence="1 2">
    <name type="scientific">Neophaeococcomyces mojaviensis</name>
    <dbReference type="NCBI Taxonomy" id="3383035"/>
    <lineage>
        <taxon>Eukaryota</taxon>
        <taxon>Fungi</taxon>
        <taxon>Dikarya</taxon>
        <taxon>Ascomycota</taxon>
        <taxon>Pezizomycotina</taxon>
        <taxon>Eurotiomycetes</taxon>
        <taxon>Chaetothyriomycetidae</taxon>
        <taxon>Chaetothyriales</taxon>
        <taxon>Chaetothyriales incertae sedis</taxon>
        <taxon>Neophaeococcomyces</taxon>
    </lineage>
</organism>
<dbReference type="EMBL" id="JAPDRQ010000009">
    <property type="protein sequence ID" value="KAJ9663366.1"/>
    <property type="molecule type" value="Genomic_DNA"/>
</dbReference>
<evidence type="ECO:0000313" key="2">
    <source>
        <dbReference type="Proteomes" id="UP001172386"/>
    </source>
</evidence>
<evidence type="ECO:0000313" key="1">
    <source>
        <dbReference type="EMBL" id="KAJ9663366.1"/>
    </source>
</evidence>
<protein>
    <submittedName>
        <fullName evidence="1">Uncharacterized protein</fullName>
    </submittedName>
</protein>
<dbReference type="Proteomes" id="UP001172386">
    <property type="component" value="Unassembled WGS sequence"/>
</dbReference>
<accession>A0ACC3AJ83</accession>
<reference evidence="1" key="1">
    <citation type="submission" date="2022-10" db="EMBL/GenBank/DDBJ databases">
        <title>Culturing micro-colonial fungi from biological soil crusts in the Mojave desert and describing Neophaeococcomyces mojavensis, and introducing the new genera and species Taxawa tesnikishii.</title>
        <authorList>
            <person name="Kurbessoian T."/>
            <person name="Stajich J.E."/>
        </authorList>
    </citation>
    <scope>NUCLEOTIDE SEQUENCE</scope>
    <source>
        <strain evidence="1">JES_112</strain>
    </source>
</reference>
<keyword evidence="2" id="KW-1185">Reference proteome</keyword>
<comment type="caution">
    <text evidence="1">The sequence shown here is derived from an EMBL/GenBank/DDBJ whole genome shotgun (WGS) entry which is preliminary data.</text>
</comment>
<sequence>MLGLYLELAPRLYSAATALFEPKTASAKRSTVDPSTKALVENLRLTRSPANAFLESISYHTKTIYIFAYSDLKTVLIPWTVFGLAHAFAAPLFNLPYPSAHLILLRTPLAALWIALNILPFTVGNQRHPIAVLEDSINKPWRPLPSKRISSKGAKDLMIGTYLFAYLVAHLLGGASQCLLLAILGYIHNDLGGGDRSWVIRGALNGVAFVSFGSGATEVMIGHKMRYSPVLIDWLKIVSVVVFSGMHVQDLRDQEGDKLVGRVTLPLVIGDMPARWTVVASALLSSFIVPFWWTIGAEGYFLPMIGALYVSWRVLTKKKVEDDRETFKMWNLWLVSIYCLPLVKYLLENKLVIRSIGRQSW</sequence>